<feature type="region of interest" description="Disordered" evidence="1">
    <location>
        <begin position="267"/>
        <end position="290"/>
    </location>
</feature>
<dbReference type="OrthoDB" id="5395975at2759"/>
<accession>A0A6A6R4L7</accession>
<evidence type="ECO:0000256" key="1">
    <source>
        <dbReference type="SAM" id="MobiDB-lite"/>
    </source>
</evidence>
<organism evidence="2 3">
    <name type="scientific">Lophium mytilinum</name>
    <dbReference type="NCBI Taxonomy" id="390894"/>
    <lineage>
        <taxon>Eukaryota</taxon>
        <taxon>Fungi</taxon>
        <taxon>Dikarya</taxon>
        <taxon>Ascomycota</taxon>
        <taxon>Pezizomycotina</taxon>
        <taxon>Dothideomycetes</taxon>
        <taxon>Pleosporomycetidae</taxon>
        <taxon>Mytilinidiales</taxon>
        <taxon>Mytilinidiaceae</taxon>
        <taxon>Lophium</taxon>
    </lineage>
</organism>
<dbReference type="AlphaFoldDB" id="A0A6A6R4L7"/>
<feature type="compositionally biased region" description="Basic and acidic residues" evidence="1">
    <location>
        <begin position="203"/>
        <end position="212"/>
    </location>
</feature>
<dbReference type="EMBL" id="MU004185">
    <property type="protein sequence ID" value="KAF2498377.1"/>
    <property type="molecule type" value="Genomic_DNA"/>
</dbReference>
<name>A0A6A6R4L7_9PEZI</name>
<dbReference type="Proteomes" id="UP000799750">
    <property type="component" value="Unassembled WGS sequence"/>
</dbReference>
<proteinExistence type="predicted"/>
<feature type="region of interest" description="Disordered" evidence="1">
    <location>
        <begin position="67"/>
        <end position="89"/>
    </location>
</feature>
<gene>
    <name evidence="2" type="ORF">BU16DRAFT_524496</name>
</gene>
<sequence>MIKTVEILAHISAPTTRKQDDQYRAEALAYLAFEPHNPTKELGSESEARSLGIVKSGEISLECQLDTEEQTYHTPPSRPTGSSEKKKTLPERYLTESYGSFSTGILSFEGCGQPLYENNHSRIGMEGSITDPAMSLKAVGTLNPREGNVDWTLHSTRTAFSAFETQLIAPYSSSEPGDLNPLISKSPDSPPALCRRGSPSPERNQRDIERHGPGSTSADINHVGTDGTKQVNFRTSIGEDEVLRYVSISASEDSSSPVREIQISIGMGVSRSRPREAPSPKPKPQDVPSVRSPALIRRSIEDYSNRGIHSLDISTSNETYTFRSLPFEIFPPSAEVSTTKPATWPSQSTPLLDSMKSNEGNIGRYKPKKTIRRLEMDERGFWRIETASWPRQIQYRFWSSLAKCIQKGDFGWGVTMHREAPALEDGSLEDDELGMVRLYCWGELVEHTYLFLWLYSGGRAAKANLQWIDADNLVVVQMP</sequence>
<protein>
    <submittedName>
        <fullName evidence="2">Uncharacterized protein</fullName>
    </submittedName>
</protein>
<feature type="region of interest" description="Disordered" evidence="1">
    <location>
        <begin position="336"/>
        <end position="359"/>
    </location>
</feature>
<reference evidence="2" key="1">
    <citation type="journal article" date="2020" name="Stud. Mycol.">
        <title>101 Dothideomycetes genomes: a test case for predicting lifestyles and emergence of pathogens.</title>
        <authorList>
            <person name="Haridas S."/>
            <person name="Albert R."/>
            <person name="Binder M."/>
            <person name="Bloem J."/>
            <person name="Labutti K."/>
            <person name="Salamov A."/>
            <person name="Andreopoulos B."/>
            <person name="Baker S."/>
            <person name="Barry K."/>
            <person name="Bills G."/>
            <person name="Bluhm B."/>
            <person name="Cannon C."/>
            <person name="Castanera R."/>
            <person name="Culley D."/>
            <person name="Daum C."/>
            <person name="Ezra D."/>
            <person name="Gonzalez J."/>
            <person name="Henrissat B."/>
            <person name="Kuo A."/>
            <person name="Liang C."/>
            <person name="Lipzen A."/>
            <person name="Lutzoni F."/>
            <person name="Magnuson J."/>
            <person name="Mondo S."/>
            <person name="Nolan M."/>
            <person name="Ohm R."/>
            <person name="Pangilinan J."/>
            <person name="Park H.-J."/>
            <person name="Ramirez L."/>
            <person name="Alfaro M."/>
            <person name="Sun H."/>
            <person name="Tritt A."/>
            <person name="Yoshinaga Y."/>
            <person name="Zwiers L.-H."/>
            <person name="Turgeon B."/>
            <person name="Goodwin S."/>
            <person name="Spatafora J."/>
            <person name="Crous P."/>
            <person name="Grigoriev I."/>
        </authorList>
    </citation>
    <scope>NUCLEOTIDE SEQUENCE</scope>
    <source>
        <strain evidence="2">CBS 269.34</strain>
    </source>
</reference>
<keyword evidence="3" id="KW-1185">Reference proteome</keyword>
<evidence type="ECO:0000313" key="3">
    <source>
        <dbReference type="Proteomes" id="UP000799750"/>
    </source>
</evidence>
<evidence type="ECO:0000313" key="2">
    <source>
        <dbReference type="EMBL" id="KAF2498377.1"/>
    </source>
</evidence>
<feature type="region of interest" description="Disordered" evidence="1">
    <location>
        <begin position="171"/>
        <end position="227"/>
    </location>
</feature>